<evidence type="ECO:0000256" key="1">
    <source>
        <dbReference type="SAM" id="Coils"/>
    </source>
</evidence>
<keyword evidence="3" id="KW-1185">Reference proteome</keyword>
<proteinExistence type="predicted"/>
<dbReference type="AlphaFoldDB" id="A0A1X0P0M2"/>
<sequence length="157" mass="17649">MQRRLFALLRRRIFSRSEDPSSSPSSSSSSAAAAVGLDGVQAKSAAASSLQGHHAAPVCGTSSYGDCIDRYIRDLEEYCSASREAVQSAQQRFDAILVEREKAKNEYRREYMRTFIPLVFVTVLFIREQTNRNCAEQTHYVLKEYASRSSSLKRVVL</sequence>
<organism evidence="2 3">
    <name type="scientific">Trypanosoma theileri</name>
    <dbReference type="NCBI Taxonomy" id="67003"/>
    <lineage>
        <taxon>Eukaryota</taxon>
        <taxon>Discoba</taxon>
        <taxon>Euglenozoa</taxon>
        <taxon>Kinetoplastea</taxon>
        <taxon>Metakinetoplastina</taxon>
        <taxon>Trypanosomatida</taxon>
        <taxon>Trypanosomatidae</taxon>
        <taxon>Trypanosoma</taxon>
    </lineage>
</organism>
<feature type="coiled-coil region" evidence="1">
    <location>
        <begin position="72"/>
        <end position="106"/>
    </location>
</feature>
<dbReference type="Proteomes" id="UP000192257">
    <property type="component" value="Unassembled WGS sequence"/>
</dbReference>
<accession>A0A1X0P0M2</accession>
<protein>
    <submittedName>
        <fullName evidence="2">Uncharacterized protein</fullName>
    </submittedName>
</protein>
<comment type="caution">
    <text evidence="2">The sequence shown here is derived from an EMBL/GenBank/DDBJ whole genome shotgun (WGS) entry which is preliminary data.</text>
</comment>
<dbReference type="OrthoDB" id="252105at2759"/>
<gene>
    <name evidence="2" type="ORF">TM35_000093130</name>
</gene>
<evidence type="ECO:0000313" key="3">
    <source>
        <dbReference type="Proteomes" id="UP000192257"/>
    </source>
</evidence>
<keyword evidence="1" id="KW-0175">Coiled coil</keyword>
<reference evidence="2 3" key="1">
    <citation type="submission" date="2017-03" db="EMBL/GenBank/DDBJ databases">
        <title>An alternative strategy for trypanosome survival in the mammalian bloodstream revealed through genome and transcriptome analysis of the ubiquitous bovine parasite Trypanosoma (Megatrypanum) theileri.</title>
        <authorList>
            <person name="Kelly S."/>
            <person name="Ivens A."/>
            <person name="Mott A."/>
            <person name="O'Neill E."/>
            <person name="Emms D."/>
            <person name="Macleod O."/>
            <person name="Voorheis P."/>
            <person name="Matthews J."/>
            <person name="Matthews K."/>
            <person name="Carrington M."/>
        </authorList>
    </citation>
    <scope>NUCLEOTIDE SEQUENCE [LARGE SCALE GENOMIC DNA]</scope>
    <source>
        <strain evidence="2">Edinburgh</strain>
    </source>
</reference>
<name>A0A1X0P0M2_9TRYP</name>
<dbReference type="RefSeq" id="XP_028884329.1">
    <property type="nucleotide sequence ID" value="XM_029024552.1"/>
</dbReference>
<evidence type="ECO:0000313" key="2">
    <source>
        <dbReference type="EMBL" id="ORC90263.1"/>
    </source>
</evidence>
<dbReference type="GeneID" id="39984332"/>
<dbReference type="EMBL" id="NBCO01000009">
    <property type="protein sequence ID" value="ORC90263.1"/>
    <property type="molecule type" value="Genomic_DNA"/>
</dbReference>
<dbReference type="VEuPathDB" id="TriTrypDB:TM35_000093130"/>